<comment type="caution">
    <text evidence="1">The sequence shown here is derived from an EMBL/GenBank/DDBJ whole genome shotgun (WGS) entry which is preliminary data.</text>
</comment>
<name>A0A0P8CF33_9EURY</name>
<evidence type="ECO:0000313" key="2">
    <source>
        <dbReference type="Proteomes" id="UP000050360"/>
    </source>
</evidence>
<dbReference type="EMBL" id="LKCM01000444">
    <property type="protein sequence ID" value="KPQ41088.1"/>
    <property type="molecule type" value="Genomic_DNA"/>
</dbReference>
<accession>A0A0P8CF33</accession>
<sequence length="195" mass="22837">MSFASVDIEHFFIEIRSIMDYVAEIIVCTSKKRGQLPKKVSKTTSFEELRNWVLESPSNKVRLGKDISKIVESANWFSSIRLIRDALIHKGGFALVFMDPKEGILFQVTKGFKNYVNHDIVMYNEYVAYFDRFAAIYVSYLFLFLERFAKAIFSILQPQHFDSSIRSGFSDVLVQWMDSFINLNSAFLKYTFRWQ</sequence>
<reference evidence="1 2" key="1">
    <citation type="submission" date="2015-09" db="EMBL/GenBank/DDBJ databases">
        <title>A metagenomics-based metabolic model of nitrate-dependent anaerobic oxidation of methane by Methanoperedens-like archaea.</title>
        <authorList>
            <person name="Arshad A."/>
            <person name="Speth D.R."/>
            <person name="De Graaf R.M."/>
            <person name="Op Den Camp H.J."/>
            <person name="Jetten M.S."/>
            <person name="Welte C.U."/>
        </authorList>
    </citation>
    <scope>NUCLEOTIDE SEQUENCE [LARGE SCALE GENOMIC DNA]</scope>
</reference>
<organism evidence="1 2">
    <name type="scientific">Candidatus Methanoperedens nitratireducens</name>
    <dbReference type="NCBI Taxonomy" id="1392998"/>
    <lineage>
        <taxon>Archaea</taxon>
        <taxon>Methanobacteriati</taxon>
        <taxon>Methanobacteriota</taxon>
        <taxon>Stenosarchaea group</taxon>
        <taxon>Methanomicrobia</taxon>
        <taxon>Methanosarcinales</taxon>
        <taxon>ANME-2 cluster</taxon>
        <taxon>Candidatus Methanoperedentaceae</taxon>
        <taxon>Candidatus Methanoperedens</taxon>
    </lineage>
</organism>
<dbReference type="AlphaFoldDB" id="A0A0P8CF33"/>
<gene>
    <name evidence="1" type="ORF">MPEBLZ_04367</name>
</gene>
<dbReference type="Proteomes" id="UP000050360">
    <property type="component" value="Unassembled WGS sequence"/>
</dbReference>
<evidence type="ECO:0000313" key="1">
    <source>
        <dbReference type="EMBL" id="KPQ41088.1"/>
    </source>
</evidence>
<proteinExistence type="predicted"/>
<protein>
    <submittedName>
        <fullName evidence="1">Uncharacterized protein</fullName>
    </submittedName>
</protein>